<dbReference type="EMBL" id="JAHWDP010000001">
    <property type="protein sequence ID" value="MBW2937048.1"/>
    <property type="molecule type" value="Genomic_DNA"/>
</dbReference>
<feature type="domain" description="Alpha-glycerophosphate oxidase C-terminal" evidence="7">
    <location>
        <begin position="384"/>
        <end position="500"/>
    </location>
</feature>
<keyword evidence="9" id="KW-1185">Reference proteome</keyword>
<accession>A0A9X1FLX6</accession>
<protein>
    <submittedName>
        <fullName evidence="8">Glycerol-3-phosphate dehydrogenase/oxidase</fullName>
    </submittedName>
</protein>
<sequence length="520" mass="58724">MHRDKLISQLTSTKEWDIIIIGGGASGLGIAVDAASRGFKTILFEQYDFAKGTSSKSTKLLHGGVRYLAQGDIKLVIEALEERGHLEKNARHLFKKLEFIIPNYTWWKGPYYLMGLKLYDWLSKRLSLGGSKFISKKTVLKRLPTLKSKGLANGVSYFDGQFDDARLAINLAQTAIELGAVCLNYVKVERFNKNSNDLIESIEVRDNETHKSYTLKGKAIINATGIFTDSVLKMYNPNHKKTVIPSQGIHLMLDGSFLESEKAIMIPKTSDGRVLFIIPWHTKVIAGTTDTLIKKPKIEPIPLQEEVDFILETINQYLTKTATRSDVLSVFSGLRPLAKPSNDTLTTKEVSRSHKIIIDNNLISIIGGKWTTYRKMAEDVVNQIIESFHFQKVPCKTEEIAIHGNISEKIILPDHLSFYGNDLESYLEFEKSNVEHAEKIHPNYAFTKGQIIWSIQHEMARTVEDFLSRRIRLLLLDAQAAQEAASLVASVMAKSLGKDSKWEENELLAFKKLVDKYIIH</sequence>
<feature type="domain" description="FAD dependent oxidoreductase" evidence="6">
    <location>
        <begin position="17"/>
        <end position="342"/>
    </location>
</feature>
<dbReference type="GO" id="GO:0046168">
    <property type="term" value="P:glycerol-3-phosphate catabolic process"/>
    <property type="evidence" value="ECO:0007669"/>
    <property type="project" value="TreeGrafter"/>
</dbReference>
<dbReference type="InterPro" id="IPR031656">
    <property type="entry name" value="DAO_C"/>
</dbReference>
<dbReference type="AlphaFoldDB" id="A0A9X1FLX6"/>
<evidence type="ECO:0000259" key="6">
    <source>
        <dbReference type="Pfam" id="PF01266"/>
    </source>
</evidence>
<name>A0A9X1FLX6_9FLAO</name>
<dbReference type="Pfam" id="PF01266">
    <property type="entry name" value="DAO"/>
    <property type="match status" value="1"/>
</dbReference>
<keyword evidence="2" id="KW-0285">Flavoprotein</keyword>
<evidence type="ECO:0000256" key="4">
    <source>
        <dbReference type="ARBA" id="ARBA00022827"/>
    </source>
</evidence>
<keyword evidence="3" id="KW-0319">Glycerol metabolism</keyword>
<dbReference type="PANTHER" id="PTHR11985:SF35">
    <property type="entry name" value="ANAEROBIC GLYCEROL-3-PHOSPHATE DEHYDROGENASE SUBUNIT A"/>
    <property type="match status" value="1"/>
</dbReference>
<evidence type="ECO:0000256" key="3">
    <source>
        <dbReference type="ARBA" id="ARBA00022798"/>
    </source>
</evidence>
<dbReference type="RefSeq" id="WP_219051794.1">
    <property type="nucleotide sequence ID" value="NZ_JAHWDP010000001.1"/>
</dbReference>
<dbReference type="PANTHER" id="PTHR11985">
    <property type="entry name" value="GLYCEROL-3-PHOSPHATE DEHYDROGENASE"/>
    <property type="match status" value="1"/>
</dbReference>
<dbReference type="InterPro" id="IPR006076">
    <property type="entry name" value="FAD-dep_OxRdtase"/>
</dbReference>
<gene>
    <name evidence="8" type="ORF">KXJ69_02960</name>
</gene>
<dbReference type="GO" id="GO:0006071">
    <property type="term" value="P:glycerol metabolic process"/>
    <property type="evidence" value="ECO:0007669"/>
    <property type="project" value="UniProtKB-KW"/>
</dbReference>
<dbReference type="InterPro" id="IPR000447">
    <property type="entry name" value="G3P_DH_FAD-dep"/>
</dbReference>
<organism evidence="8 9">
    <name type="scientific">Halomarinibacterium sedimenti</name>
    <dbReference type="NCBI Taxonomy" id="2857106"/>
    <lineage>
        <taxon>Bacteria</taxon>
        <taxon>Pseudomonadati</taxon>
        <taxon>Bacteroidota</taxon>
        <taxon>Flavobacteriia</taxon>
        <taxon>Flavobacteriales</taxon>
        <taxon>Flavobacteriaceae</taxon>
        <taxon>Halomarinibacterium</taxon>
    </lineage>
</organism>
<evidence type="ECO:0000256" key="5">
    <source>
        <dbReference type="ARBA" id="ARBA00023002"/>
    </source>
</evidence>
<evidence type="ECO:0000256" key="2">
    <source>
        <dbReference type="ARBA" id="ARBA00022630"/>
    </source>
</evidence>
<dbReference type="Proteomes" id="UP001138686">
    <property type="component" value="Unassembled WGS sequence"/>
</dbReference>
<evidence type="ECO:0000313" key="9">
    <source>
        <dbReference type="Proteomes" id="UP001138686"/>
    </source>
</evidence>
<evidence type="ECO:0000313" key="8">
    <source>
        <dbReference type="EMBL" id="MBW2937048.1"/>
    </source>
</evidence>
<comment type="caution">
    <text evidence="8">The sequence shown here is derived from an EMBL/GenBank/DDBJ whole genome shotgun (WGS) entry which is preliminary data.</text>
</comment>
<evidence type="ECO:0000256" key="1">
    <source>
        <dbReference type="ARBA" id="ARBA00001974"/>
    </source>
</evidence>
<dbReference type="GO" id="GO:0004368">
    <property type="term" value="F:glycerol-3-phosphate dehydrogenase (quinone) activity"/>
    <property type="evidence" value="ECO:0007669"/>
    <property type="project" value="InterPro"/>
</dbReference>
<proteinExistence type="predicted"/>
<evidence type="ECO:0000259" key="7">
    <source>
        <dbReference type="Pfam" id="PF16901"/>
    </source>
</evidence>
<reference evidence="8" key="1">
    <citation type="submission" date="2021-07" db="EMBL/GenBank/DDBJ databases">
        <title>Aureisphaera sp. CAU 1614 isolated from sea sediment.</title>
        <authorList>
            <person name="Kim W."/>
        </authorList>
    </citation>
    <scope>NUCLEOTIDE SEQUENCE</scope>
    <source>
        <strain evidence="8">CAU 1614</strain>
    </source>
</reference>
<keyword evidence="4" id="KW-0274">FAD</keyword>
<dbReference type="Pfam" id="PF16901">
    <property type="entry name" value="DAO_C"/>
    <property type="match status" value="1"/>
</dbReference>
<keyword evidence="5" id="KW-0560">Oxidoreductase</keyword>
<comment type="cofactor">
    <cofactor evidence="1">
        <name>FAD</name>
        <dbReference type="ChEBI" id="CHEBI:57692"/>
    </cofactor>
</comment>
<dbReference type="PROSITE" id="PS00978">
    <property type="entry name" value="FAD_G3PDH_2"/>
    <property type="match status" value="1"/>
</dbReference>